<comment type="caution">
    <text evidence="1">The sequence shown here is derived from an EMBL/GenBank/DDBJ whole genome shotgun (WGS) entry which is preliminary data.</text>
</comment>
<proteinExistence type="predicted"/>
<gene>
    <name evidence="1" type="ORF">SAMN06265364_1575</name>
</gene>
<dbReference type="AlphaFoldDB" id="A0AA94LMA7"/>
<sequence length="43" mass="5239">MKKITLLYKLFARKKHLIRKFIYLCSGLPVRLCADVRHKEFNF</sequence>
<organism evidence="1 2">
    <name type="scientific">Prevotella jejuni</name>
    <dbReference type="NCBI Taxonomy" id="1177574"/>
    <lineage>
        <taxon>Bacteria</taxon>
        <taxon>Pseudomonadati</taxon>
        <taxon>Bacteroidota</taxon>
        <taxon>Bacteroidia</taxon>
        <taxon>Bacteroidales</taxon>
        <taxon>Prevotellaceae</taxon>
        <taxon>Prevotella</taxon>
    </lineage>
</organism>
<evidence type="ECO:0000313" key="2">
    <source>
        <dbReference type="Proteomes" id="UP000198427"/>
    </source>
</evidence>
<protein>
    <submittedName>
        <fullName evidence="1">Uncharacterized protein</fullName>
    </submittedName>
</protein>
<accession>A0AA94LMA7</accession>
<evidence type="ECO:0000313" key="1">
    <source>
        <dbReference type="EMBL" id="SNS16793.1"/>
    </source>
</evidence>
<dbReference type="EMBL" id="FZNZ01000057">
    <property type="protein sequence ID" value="SNS16793.1"/>
    <property type="molecule type" value="Genomic_DNA"/>
</dbReference>
<keyword evidence="2" id="KW-1185">Reference proteome</keyword>
<reference evidence="1 2" key="1">
    <citation type="submission" date="2017-06" db="EMBL/GenBank/DDBJ databases">
        <authorList>
            <person name="Varghese N."/>
            <person name="Submissions S."/>
        </authorList>
    </citation>
    <scope>NUCLEOTIDE SEQUENCE [LARGE SCALE GENOMIC DNA]</scope>
    <source>
        <strain evidence="1 2">DSM 26989</strain>
    </source>
</reference>
<name>A0AA94LMA7_9BACT</name>
<dbReference type="Proteomes" id="UP000198427">
    <property type="component" value="Unassembled WGS sequence"/>
</dbReference>